<evidence type="ECO:0000313" key="11">
    <source>
        <dbReference type="EMBL" id="CAB4699548.1"/>
    </source>
</evidence>
<comment type="catalytic activity">
    <reaction evidence="9">
        <text>D-ribose 5-phosphate + ATP = 5-phospho-alpha-D-ribose 1-diphosphate + AMP + H(+)</text>
        <dbReference type="Rhea" id="RHEA:15609"/>
        <dbReference type="ChEBI" id="CHEBI:15378"/>
        <dbReference type="ChEBI" id="CHEBI:30616"/>
        <dbReference type="ChEBI" id="CHEBI:58017"/>
        <dbReference type="ChEBI" id="CHEBI:78346"/>
        <dbReference type="ChEBI" id="CHEBI:456215"/>
        <dbReference type="EC" id="2.7.6.1"/>
    </reaction>
</comment>
<evidence type="ECO:0000259" key="10">
    <source>
        <dbReference type="Pfam" id="PF13793"/>
    </source>
</evidence>
<dbReference type="GO" id="GO:0006015">
    <property type="term" value="P:5-phosphoribose 1-diphosphate biosynthetic process"/>
    <property type="evidence" value="ECO:0007669"/>
    <property type="project" value="TreeGrafter"/>
</dbReference>
<dbReference type="EC" id="2.7.6.1" evidence="1"/>
<gene>
    <name evidence="11" type="ORF">UFOPK2366_01196</name>
    <name evidence="12" type="ORF">UFOPK2992_01636</name>
</gene>
<keyword evidence="8" id="KW-0460">Magnesium</keyword>
<evidence type="ECO:0000256" key="8">
    <source>
        <dbReference type="ARBA" id="ARBA00022842"/>
    </source>
</evidence>
<dbReference type="PROSITE" id="PS00114">
    <property type="entry name" value="PRPP_SYNTHASE"/>
    <property type="match status" value="1"/>
</dbReference>
<dbReference type="InterPro" id="IPR029057">
    <property type="entry name" value="PRTase-like"/>
</dbReference>
<dbReference type="NCBIfam" id="TIGR01251">
    <property type="entry name" value="ribP_PPkin"/>
    <property type="match status" value="1"/>
</dbReference>
<dbReference type="Pfam" id="PF13793">
    <property type="entry name" value="Pribosyltran_N"/>
    <property type="match status" value="1"/>
</dbReference>
<dbReference type="InterPro" id="IPR037515">
    <property type="entry name" value="Rib-P_diPkinase_bac"/>
</dbReference>
<name>A0A6J6PSK9_9ZZZZ</name>
<keyword evidence="6" id="KW-0418">Kinase</keyword>
<dbReference type="GO" id="GO:0009156">
    <property type="term" value="P:ribonucleoside monophosphate biosynthetic process"/>
    <property type="evidence" value="ECO:0007669"/>
    <property type="project" value="InterPro"/>
</dbReference>
<evidence type="ECO:0000256" key="2">
    <source>
        <dbReference type="ARBA" id="ARBA00022679"/>
    </source>
</evidence>
<dbReference type="GO" id="GO:0005737">
    <property type="term" value="C:cytoplasm"/>
    <property type="evidence" value="ECO:0007669"/>
    <property type="project" value="TreeGrafter"/>
</dbReference>
<dbReference type="GO" id="GO:0002189">
    <property type="term" value="C:ribose phosphate diphosphokinase complex"/>
    <property type="evidence" value="ECO:0007669"/>
    <property type="project" value="TreeGrafter"/>
</dbReference>
<dbReference type="SMART" id="SM01400">
    <property type="entry name" value="Pribosyltran_N"/>
    <property type="match status" value="1"/>
</dbReference>
<dbReference type="NCBIfam" id="NF002844">
    <property type="entry name" value="PRK03092.1"/>
    <property type="match status" value="1"/>
</dbReference>
<evidence type="ECO:0000256" key="7">
    <source>
        <dbReference type="ARBA" id="ARBA00022840"/>
    </source>
</evidence>
<evidence type="ECO:0000256" key="3">
    <source>
        <dbReference type="ARBA" id="ARBA00022723"/>
    </source>
</evidence>
<reference evidence="11" key="1">
    <citation type="submission" date="2020-05" db="EMBL/GenBank/DDBJ databases">
        <authorList>
            <person name="Chiriac C."/>
            <person name="Salcher M."/>
            <person name="Ghai R."/>
            <person name="Kavagutti S V."/>
        </authorList>
    </citation>
    <scope>NUCLEOTIDE SEQUENCE</scope>
</reference>
<dbReference type="AlphaFoldDB" id="A0A6J6PSK9"/>
<dbReference type="NCBIfam" id="NF002320">
    <property type="entry name" value="PRK01259.1"/>
    <property type="match status" value="1"/>
</dbReference>
<dbReference type="GO" id="GO:0000287">
    <property type="term" value="F:magnesium ion binding"/>
    <property type="evidence" value="ECO:0007669"/>
    <property type="project" value="InterPro"/>
</dbReference>
<dbReference type="CDD" id="cd06223">
    <property type="entry name" value="PRTases_typeI"/>
    <property type="match status" value="1"/>
</dbReference>
<dbReference type="Pfam" id="PF14572">
    <property type="entry name" value="Pribosyl_synth"/>
    <property type="match status" value="1"/>
</dbReference>
<dbReference type="GO" id="GO:0006164">
    <property type="term" value="P:purine nucleotide biosynthetic process"/>
    <property type="evidence" value="ECO:0007669"/>
    <property type="project" value="TreeGrafter"/>
</dbReference>
<dbReference type="PANTHER" id="PTHR10210">
    <property type="entry name" value="RIBOSE-PHOSPHATE DIPHOSPHOKINASE FAMILY MEMBER"/>
    <property type="match status" value="1"/>
</dbReference>
<dbReference type="InterPro" id="IPR005946">
    <property type="entry name" value="Rib-P_diPkinase"/>
</dbReference>
<dbReference type="GO" id="GO:0005524">
    <property type="term" value="F:ATP binding"/>
    <property type="evidence" value="ECO:0007669"/>
    <property type="project" value="UniProtKB-KW"/>
</dbReference>
<dbReference type="HAMAP" id="MF_00583_B">
    <property type="entry name" value="RibP_PPkinase_B"/>
    <property type="match status" value="1"/>
</dbReference>
<keyword evidence="4" id="KW-0545">Nucleotide biosynthesis</keyword>
<keyword evidence="3" id="KW-0479">Metal-binding</keyword>
<sequence>MDKVTTQRLSVYTNRAHPSLAQDMEKVTTKRLSLYTGRTHPALAQEVAAHLGIPLGDANVVEFANGEIRPRFAESVRGSDVFIMQTHFGCNGRSINDSIMEQLIMIDAANRASAKRITAVCPFYGYARQDRKAEGREPITARLVADLFRAAGAKRMVSIDLHSGQIQGFFDGPVDHLTAMPVLERYVREHAENGMVIVSPDAGRVKVAERFAQHLSDMDADVAFINKRRPKGTMNVAEAKEVIGEVAGRVCIITDDMIDTGGTVVSAAELLLSRGASEVWAMATHGVLSGPAIERLRNSPFKRVVLTNTLPMPSVTELPQLEVLSIAPIIGEALSAVFDDTSVSEIFGGENQA</sequence>
<evidence type="ECO:0000256" key="4">
    <source>
        <dbReference type="ARBA" id="ARBA00022727"/>
    </source>
</evidence>
<proteinExistence type="inferred from homology"/>
<feature type="domain" description="Ribose-phosphate pyrophosphokinase N-terminal" evidence="10">
    <location>
        <begin position="33"/>
        <end position="152"/>
    </location>
</feature>
<evidence type="ECO:0000256" key="6">
    <source>
        <dbReference type="ARBA" id="ARBA00022777"/>
    </source>
</evidence>
<dbReference type="PANTHER" id="PTHR10210:SF41">
    <property type="entry name" value="RIBOSE-PHOSPHATE PYROPHOSPHOKINASE 1, CHLOROPLASTIC"/>
    <property type="match status" value="1"/>
</dbReference>
<dbReference type="Gene3D" id="3.40.50.2020">
    <property type="match status" value="2"/>
</dbReference>
<dbReference type="EMBL" id="CAEZXM010000224">
    <property type="protein sequence ID" value="CAB4699548.1"/>
    <property type="molecule type" value="Genomic_DNA"/>
</dbReference>
<dbReference type="InterPro" id="IPR000842">
    <property type="entry name" value="PRib_PP_synth_CS"/>
</dbReference>
<evidence type="ECO:0000256" key="1">
    <source>
        <dbReference type="ARBA" id="ARBA00013247"/>
    </source>
</evidence>
<keyword evidence="5" id="KW-0547">Nucleotide-binding</keyword>
<dbReference type="InterPro" id="IPR000836">
    <property type="entry name" value="PRTase_dom"/>
</dbReference>
<evidence type="ECO:0000313" key="12">
    <source>
        <dbReference type="EMBL" id="CAB4811876.1"/>
    </source>
</evidence>
<accession>A0A6J6PSK9</accession>
<dbReference type="EMBL" id="CAFAAI010000321">
    <property type="protein sequence ID" value="CAB4811876.1"/>
    <property type="molecule type" value="Genomic_DNA"/>
</dbReference>
<dbReference type="InterPro" id="IPR029099">
    <property type="entry name" value="Pribosyltran_N"/>
</dbReference>
<evidence type="ECO:0000256" key="9">
    <source>
        <dbReference type="ARBA" id="ARBA00049535"/>
    </source>
</evidence>
<dbReference type="FunFam" id="3.40.50.2020:FF:000007">
    <property type="entry name" value="Ribose-phosphate pyrophosphokinase"/>
    <property type="match status" value="1"/>
</dbReference>
<keyword evidence="2" id="KW-0808">Transferase</keyword>
<dbReference type="SUPFAM" id="SSF53271">
    <property type="entry name" value="PRTase-like"/>
    <property type="match status" value="1"/>
</dbReference>
<dbReference type="GO" id="GO:0004749">
    <property type="term" value="F:ribose phosphate diphosphokinase activity"/>
    <property type="evidence" value="ECO:0007669"/>
    <property type="project" value="UniProtKB-EC"/>
</dbReference>
<protein>
    <recommendedName>
        <fullName evidence="1">ribose-phosphate diphosphokinase</fullName>
        <ecNumber evidence="1">2.7.6.1</ecNumber>
    </recommendedName>
</protein>
<keyword evidence="7" id="KW-0067">ATP-binding</keyword>
<evidence type="ECO:0000256" key="5">
    <source>
        <dbReference type="ARBA" id="ARBA00022741"/>
    </source>
</evidence>
<dbReference type="GO" id="GO:0016301">
    <property type="term" value="F:kinase activity"/>
    <property type="evidence" value="ECO:0007669"/>
    <property type="project" value="UniProtKB-KW"/>
</dbReference>
<organism evidence="11">
    <name type="scientific">freshwater metagenome</name>
    <dbReference type="NCBI Taxonomy" id="449393"/>
    <lineage>
        <taxon>unclassified sequences</taxon>
        <taxon>metagenomes</taxon>
        <taxon>ecological metagenomes</taxon>
    </lineage>
</organism>